<dbReference type="CDD" id="cd08547">
    <property type="entry name" value="Type_II_cohesin"/>
    <property type="match status" value="1"/>
</dbReference>
<name>A0A0G0Z748_9BACT</name>
<feature type="transmembrane region" description="Helical" evidence="1">
    <location>
        <begin position="207"/>
        <end position="226"/>
    </location>
</feature>
<dbReference type="SUPFAM" id="SSF49384">
    <property type="entry name" value="Carbohydrate-binding domain"/>
    <property type="match status" value="1"/>
</dbReference>
<gene>
    <name evidence="4" type="ORF">UV07_C0007G0014</name>
</gene>
<proteinExistence type="predicted"/>
<keyword evidence="1" id="KW-0472">Membrane</keyword>
<feature type="domain" description="Cohesin" evidence="3">
    <location>
        <begin position="32"/>
        <end position="139"/>
    </location>
</feature>
<dbReference type="GO" id="GO:0030246">
    <property type="term" value="F:carbohydrate binding"/>
    <property type="evidence" value="ECO:0007669"/>
    <property type="project" value="InterPro"/>
</dbReference>
<evidence type="ECO:0000256" key="2">
    <source>
        <dbReference type="SAM" id="SignalP"/>
    </source>
</evidence>
<dbReference type="GO" id="GO:0000272">
    <property type="term" value="P:polysaccharide catabolic process"/>
    <property type="evidence" value="ECO:0007669"/>
    <property type="project" value="InterPro"/>
</dbReference>
<dbReference type="InterPro" id="IPR008965">
    <property type="entry name" value="CBM2/CBM3_carb-bd_dom_sf"/>
</dbReference>
<evidence type="ECO:0000313" key="4">
    <source>
        <dbReference type="EMBL" id="KKS44527.1"/>
    </source>
</evidence>
<accession>A0A0G0Z748</accession>
<sequence>MGKHYKFILIFALFFALWIPAAKAAILTLSTEKDSFNVGDRFEANIKINSDGANVNAVQGTLEYPKDILEIISTDKTGSFVDFWLREPEFSNETGRLVFMGGAFRGISGESLQVLKINFKVKSVGKNDLKITDAAITASDDFGTNVLSGVSGIQIAALPKQESAKTVTLSETPKIIEKLPEVPIISESQNENASFTANILNLIKNPILLAAAFGLAMGTTLGFIVGRKVMIKWVKH</sequence>
<dbReference type="Gene3D" id="2.60.40.680">
    <property type="match status" value="1"/>
</dbReference>
<dbReference type="AlphaFoldDB" id="A0A0G0Z748"/>
<organism evidence="4 5">
    <name type="scientific">Candidatus Azambacteria bacterium GW2011_GWB1_42_17</name>
    <dbReference type="NCBI Taxonomy" id="1618615"/>
    <lineage>
        <taxon>Bacteria</taxon>
        <taxon>Candidatus Azamiibacteriota</taxon>
    </lineage>
</organism>
<evidence type="ECO:0000259" key="3">
    <source>
        <dbReference type="Pfam" id="PF00963"/>
    </source>
</evidence>
<keyword evidence="2" id="KW-0732">Signal</keyword>
<dbReference type="EMBL" id="LCDB01000007">
    <property type="protein sequence ID" value="KKS44527.1"/>
    <property type="molecule type" value="Genomic_DNA"/>
</dbReference>
<feature type="chain" id="PRO_5002535724" description="Cohesin domain-containing protein" evidence="2">
    <location>
        <begin position="25"/>
        <end position="236"/>
    </location>
</feature>
<protein>
    <recommendedName>
        <fullName evidence="3">Cohesin domain-containing protein</fullName>
    </recommendedName>
</protein>
<evidence type="ECO:0000313" key="5">
    <source>
        <dbReference type="Proteomes" id="UP000033986"/>
    </source>
</evidence>
<comment type="caution">
    <text evidence="4">The sequence shown here is derived from an EMBL/GenBank/DDBJ whole genome shotgun (WGS) entry which is preliminary data.</text>
</comment>
<dbReference type="Pfam" id="PF00963">
    <property type="entry name" value="Cohesin"/>
    <property type="match status" value="1"/>
</dbReference>
<keyword evidence="1" id="KW-0812">Transmembrane</keyword>
<dbReference type="Proteomes" id="UP000033986">
    <property type="component" value="Unassembled WGS sequence"/>
</dbReference>
<feature type="signal peptide" evidence="2">
    <location>
        <begin position="1"/>
        <end position="24"/>
    </location>
</feature>
<evidence type="ECO:0000256" key="1">
    <source>
        <dbReference type="SAM" id="Phobius"/>
    </source>
</evidence>
<reference evidence="4 5" key="1">
    <citation type="journal article" date="2015" name="Nature">
        <title>rRNA introns, odd ribosomes, and small enigmatic genomes across a large radiation of phyla.</title>
        <authorList>
            <person name="Brown C.T."/>
            <person name="Hug L.A."/>
            <person name="Thomas B.C."/>
            <person name="Sharon I."/>
            <person name="Castelle C.J."/>
            <person name="Singh A."/>
            <person name="Wilkins M.J."/>
            <person name="Williams K.H."/>
            <person name="Banfield J.F."/>
        </authorList>
    </citation>
    <scope>NUCLEOTIDE SEQUENCE [LARGE SCALE GENOMIC DNA]</scope>
</reference>
<keyword evidence="1" id="KW-1133">Transmembrane helix</keyword>
<dbReference type="InterPro" id="IPR002102">
    <property type="entry name" value="Cohesin_dom"/>
</dbReference>